<gene>
    <name evidence="2" type="ORF">FKW77_003398</name>
</gene>
<accession>A0A517LAQ4</accession>
<dbReference type="AlphaFoldDB" id="A0A517LAQ4"/>
<protein>
    <submittedName>
        <fullName evidence="2">Uncharacterized protein</fullName>
    </submittedName>
</protein>
<evidence type="ECO:0000256" key="1">
    <source>
        <dbReference type="SAM" id="MobiDB-lite"/>
    </source>
</evidence>
<organism evidence="2 3">
    <name type="scientific">Venturia effusa</name>
    <dbReference type="NCBI Taxonomy" id="50376"/>
    <lineage>
        <taxon>Eukaryota</taxon>
        <taxon>Fungi</taxon>
        <taxon>Dikarya</taxon>
        <taxon>Ascomycota</taxon>
        <taxon>Pezizomycotina</taxon>
        <taxon>Dothideomycetes</taxon>
        <taxon>Pleosporomycetidae</taxon>
        <taxon>Venturiales</taxon>
        <taxon>Venturiaceae</taxon>
        <taxon>Venturia</taxon>
    </lineage>
</organism>
<evidence type="ECO:0000313" key="2">
    <source>
        <dbReference type="EMBL" id="QDS72704.1"/>
    </source>
</evidence>
<proteinExistence type="predicted"/>
<feature type="region of interest" description="Disordered" evidence="1">
    <location>
        <begin position="20"/>
        <end position="40"/>
    </location>
</feature>
<dbReference type="EMBL" id="CP042192">
    <property type="protein sequence ID" value="QDS72704.1"/>
    <property type="molecule type" value="Genomic_DNA"/>
</dbReference>
<sequence>MLRDFREFMGLAFRAVNGLTRRDENGSYETEEPEESLHDTPRFAVPDIEMEPQYEAILSAMSMESLRHVVTIAACEHTATLLNEQDEPVDHKEV</sequence>
<evidence type="ECO:0000313" key="3">
    <source>
        <dbReference type="Proteomes" id="UP000316270"/>
    </source>
</evidence>
<name>A0A517LAQ4_9PEZI</name>
<dbReference type="Proteomes" id="UP000316270">
    <property type="component" value="Chromosome 8"/>
</dbReference>
<keyword evidence="3" id="KW-1185">Reference proteome</keyword>
<reference evidence="2 3" key="1">
    <citation type="submission" date="2019-07" db="EMBL/GenBank/DDBJ databases">
        <title>Finished genome of Venturia effusa.</title>
        <authorList>
            <person name="Young C.A."/>
            <person name="Cox M.P."/>
            <person name="Ganley A.R.D."/>
            <person name="David W.J."/>
        </authorList>
    </citation>
    <scope>NUCLEOTIDE SEQUENCE [LARGE SCALE GENOMIC DNA]</scope>
    <source>
        <strain evidence="3">albino</strain>
    </source>
</reference>